<dbReference type="PANTHER" id="PTHR10649:SF3">
    <property type="entry name" value="ARYL HYDROCARBON RECEPTOR REPRESSOR"/>
    <property type="match status" value="1"/>
</dbReference>
<dbReference type="SUPFAM" id="SSF55785">
    <property type="entry name" value="PYP-like sensor domain (PAS domain)"/>
    <property type="match status" value="1"/>
</dbReference>
<evidence type="ECO:0000256" key="1">
    <source>
        <dbReference type="ARBA" id="ARBA00004123"/>
    </source>
</evidence>
<dbReference type="GO" id="GO:0000976">
    <property type="term" value="F:transcription cis-regulatory region binding"/>
    <property type="evidence" value="ECO:0007669"/>
    <property type="project" value="TreeGrafter"/>
</dbReference>
<dbReference type="InterPro" id="IPR039091">
    <property type="entry name" value="AHR/AHRR"/>
</dbReference>
<comment type="subcellular location">
    <subcellularLocation>
        <location evidence="2">Cytoplasm</location>
    </subcellularLocation>
    <subcellularLocation>
        <location evidence="1">Nucleus</location>
    </subcellularLocation>
</comment>
<comment type="function">
    <text evidence="10">Mediates dioxin toxicity and is involved in regulation of cell growth and differentiation. Represses the transcription activity of AHR by competing with this transcription factor for heterodimer formation with the ARNT and subsequently binding to the xenobiotic response element (XRE) sequence present in the promoter regulatory region of variety of genes. Represses CYP1A1 by binding the XRE sequence and recruiting ANKRA2, HDAC4 and/or HDAC5. Autoregulates its expression by associating with its own XRE site.</text>
</comment>
<evidence type="ECO:0000256" key="2">
    <source>
        <dbReference type="ARBA" id="ARBA00004496"/>
    </source>
</evidence>
<dbReference type="InterPro" id="IPR035965">
    <property type="entry name" value="PAS-like_dom_sf"/>
</dbReference>
<dbReference type="InterPro" id="IPR036638">
    <property type="entry name" value="HLH_DNA-bd_sf"/>
</dbReference>
<dbReference type="InterPro" id="IPR000014">
    <property type="entry name" value="PAS"/>
</dbReference>
<name>A0A2U4CMG1_TURTR</name>
<keyword evidence="16 17" id="KW-0675">Receptor</keyword>
<feature type="compositionally biased region" description="Basic and acidic residues" evidence="12">
    <location>
        <begin position="409"/>
        <end position="423"/>
    </location>
</feature>
<dbReference type="FunFam" id="3.30.450.20:FF:000056">
    <property type="entry name" value="aryl hydrocarbon receptor repressor"/>
    <property type="match status" value="1"/>
</dbReference>
<dbReference type="RefSeq" id="XP_033708613.1">
    <property type="nucleotide sequence ID" value="XM_033852722.1"/>
</dbReference>
<evidence type="ECO:0000259" key="13">
    <source>
        <dbReference type="PROSITE" id="PS50112"/>
    </source>
</evidence>
<dbReference type="Gene3D" id="3.30.450.20">
    <property type="entry name" value="PAS domain"/>
    <property type="match status" value="1"/>
</dbReference>
<accession>A0A2U4CMG1</accession>
<keyword evidence="3" id="KW-0963">Cytoplasm</keyword>
<dbReference type="SUPFAM" id="SSF47459">
    <property type="entry name" value="HLH, helix-loop-helix DNA-binding domain"/>
    <property type="match status" value="1"/>
</dbReference>
<dbReference type="GeneID" id="101318602"/>
<gene>
    <name evidence="16 17" type="primary">AHRR</name>
</gene>
<dbReference type="InterPro" id="IPR039092">
    <property type="entry name" value="AHRR_bHLH"/>
</dbReference>
<evidence type="ECO:0000256" key="4">
    <source>
        <dbReference type="ARBA" id="ARBA00022499"/>
    </source>
</evidence>
<dbReference type="GO" id="GO:0004879">
    <property type="term" value="F:nuclear receptor activity"/>
    <property type="evidence" value="ECO:0007669"/>
    <property type="project" value="TreeGrafter"/>
</dbReference>
<dbReference type="PROSITE" id="PS50112">
    <property type="entry name" value="PAS"/>
    <property type="match status" value="1"/>
</dbReference>
<keyword evidence="8" id="KW-0804">Transcription</keyword>
<dbReference type="Pfam" id="PF00989">
    <property type="entry name" value="PAS"/>
    <property type="match status" value="1"/>
</dbReference>
<keyword evidence="4" id="KW-1017">Isopeptide bond</keyword>
<dbReference type="SMART" id="SM00353">
    <property type="entry name" value="HLH"/>
    <property type="match status" value="1"/>
</dbReference>
<keyword evidence="6" id="KW-0805">Transcription regulation</keyword>
<evidence type="ECO:0000256" key="3">
    <source>
        <dbReference type="ARBA" id="ARBA00022490"/>
    </source>
</evidence>
<evidence type="ECO:0000256" key="8">
    <source>
        <dbReference type="ARBA" id="ARBA00023163"/>
    </source>
</evidence>
<feature type="domain" description="PAS" evidence="13">
    <location>
        <begin position="108"/>
        <end position="173"/>
    </location>
</feature>
<dbReference type="SMART" id="SM00091">
    <property type="entry name" value="PAS"/>
    <property type="match status" value="1"/>
</dbReference>
<dbReference type="AlphaFoldDB" id="A0A2U4CMG1"/>
<dbReference type="InterPro" id="IPR011598">
    <property type="entry name" value="bHLH_dom"/>
</dbReference>
<keyword evidence="7" id="KW-0238">DNA-binding</keyword>
<feature type="region of interest" description="Disordered" evidence="12">
    <location>
        <begin position="10"/>
        <end position="37"/>
    </location>
</feature>
<dbReference type="GO" id="GO:0005737">
    <property type="term" value="C:cytoplasm"/>
    <property type="evidence" value="ECO:0007669"/>
    <property type="project" value="UniProtKB-SubCell"/>
</dbReference>
<dbReference type="FunFam" id="4.10.280.10:FF:000041">
    <property type="entry name" value="aryl hydrocarbon receptor repressor"/>
    <property type="match status" value="1"/>
</dbReference>
<dbReference type="CTD" id="57491"/>
<dbReference type="GO" id="GO:0006805">
    <property type="term" value="P:xenobiotic metabolic process"/>
    <property type="evidence" value="ECO:0007669"/>
    <property type="project" value="InterPro"/>
</dbReference>
<dbReference type="RefSeq" id="XP_019806631.2">
    <property type="nucleotide sequence ID" value="XM_019951072.2"/>
</dbReference>
<feature type="region of interest" description="Disordered" evidence="12">
    <location>
        <begin position="397"/>
        <end position="507"/>
    </location>
</feature>
<sequence length="693" mass="74191">MIPPGECLYAGRKRRKPVQKQRPAVGAEKSNPSKRHRDRLNAELDRLAGLLPLPPDIISKLDKLSVLRLSVSYLRVKSFFQALQQPAAGAPSPEDRDPRGGSAVLEGRLLLESLHGFALVVSAEGMIFYASATIVDYLGFHQTDVMHQNIYDYIHVDDRQDFCRQLHWAMDPPQAGCGQNLLSETGEDAVLGRLLRAQEGAAGWPTEYSAFLTRCFICRVRCLLDSTSGFLTMQFQGKLKFLFGQKRRAPSGAALPPRLSLFCVVAPLPTAVKMQSVCLRAKHRVDASATPDTKAKAAASLCEPELHGKPSYLAGRGSGGNGLSVFRRPADACHWGRLATRGPCLCLRGGHDLLHPHPEGAAGDGRGEELGGLPRGPSCPRERRDVPPYSCHLEAQGPSKHLNWTPGRHGQDGGTKLKLEPGKGDPFPAAQARGACLPYPGTQGTVRAVRSSPGSHQPKPPPGPCASRTSTGLRDGHQGQAPLPTSCPFPQGSLEDGLPRPGGQRLPTGCYPTEDKLRGIPMPPGAPCNPMLSLDVPIKMESESGSEDAADGYCVSPSQAWLGASDVAKRQLVTFPTRMHLKMEPDSRHPLYSPPLGPGLLGPHPRPGRELAPLHPAHCACLEPPPRLCAGGHQPPSLGCDCQAPGPVPVVKLEPLDSPPWAAHGQGGAPGMLPRSTLATRMPPRDPACTFLP</sequence>
<dbReference type="InterPro" id="IPR013767">
    <property type="entry name" value="PAS_fold"/>
</dbReference>
<evidence type="ECO:0000256" key="9">
    <source>
        <dbReference type="ARBA" id="ARBA00023242"/>
    </source>
</evidence>
<evidence type="ECO:0000313" key="15">
    <source>
        <dbReference type="Proteomes" id="UP000245320"/>
    </source>
</evidence>
<evidence type="ECO:0000313" key="17">
    <source>
        <dbReference type="RefSeq" id="XP_033708613.1"/>
    </source>
</evidence>
<dbReference type="Pfam" id="PF00010">
    <property type="entry name" value="HLH"/>
    <property type="match status" value="1"/>
</dbReference>
<keyword evidence="5" id="KW-0832">Ubl conjugation</keyword>
<evidence type="ECO:0000259" key="14">
    <source>
        <dbReference type="PROSITE" id="PS50888"/>
    </source>
</evidence>
<evidence type="ECO:0000256" key="7">
    <source>
        <dbReference type="ARBA" id="ARBA00023125"/>
    </source>
</evidence>
<evidence type="ECO:0000256" key="6">
    <source>
        <dbReference type="ARBA" id="ARBA00023015"/>
    </source>
</evidence>
<evidence type="ECO:0000256" key="10">
    <source>
        <dbReference type="ARBA" id="ARBA00058894"/>
    </source>
</evidence>
<evidence type="ECO:0000256" key="11">
    <source>
        <dbReference type="ARBA" id="ARBA00071452"/>
    </source>
</evidence>
<dbReference type="PANTHER" id="PTHR10649">
    <property type="entry name" value="ARYL HYDROCARBON RECEPTOR"/>
    <property type="match status" value="1"/>
</dbReference>
<dbReference type="GO" id="GO:0034751">
    <property type="term" value="C:aryl hydrocarbon receptor complex"/>
    <property type="evidence" value="ECO:0007669"/>
    <property type="project" value="TreeGrafter"/>
</dbReference>
<dbReference type="GO" id="GO:0005634">
    <property type="term" value="C:nucleus"/>
    <property type="evidence" value="ECO:0007669"/>
    <property type="project" value="UniProtKB-SubCell"/>
</dbReference>
<proteinExistence type="predicted"/>
<dbReference type="CDD" id="cd00130">
    <property type="entry name" value="PAS"/>
    <property type="match status" value="1"/>
</dbReference>
<dbReference type="GO" id="GO:0046983">
    <property type="term" value="F:protein dimerization activity"/>
    <property type="evidence" value="ECO:0007669"/>
    <property type="project" value="InterPro"/>
</dbReference>
<dbReference type="PROSITE" id="PS50888">
    <property type="entry name" value="BHLH"/>
    <property type="match status" value="1"/>
</dbReference>
<dbReference type="Gene3D" id="4.10.280.10">
    <property type="entry name" value="Helix-loop-helix DNA-binding domain"/>
    <property type="match status" value="1"/>
</dbReference>
<feature type="region of interest" description="Disordered" evidence="12">
    <location>
        <begin position="357"/>
        <end position="383"/>
    </location>
</feature>
<reference evidence="16 17" key="1">
    <citation type="submission" date="2025-04" db="UniProtKB">
        <authorList>
            <consortium name="RefSeq"/>
        </authorList>
    </citation>
    <scope>IDENTIFICATION</scope>
    <source>
        <tissue evidence="16 17">Spleen</tissue>
    </source>
</reference>
<protein>
    <recommendedName>
        <fullName evidence="11">Aryl hydrocarbon receptor repressor</fullName>
    </recommendedName>
</protein>
<keyword evidence="9" id="KW-0539">Nucleus</keyword>
<feature type="domain" description="BHLH" evidence="14">
    <location>
        <begin position="24"/>
        <end position="77"/>
    </location>
</feature>
<dbReference type="CDD" id="cd11435">
    <property type="entry name" value="bHLH-PAS_AhRR"/>
    <property type="match status" value="1"/>
</dbReference>
<evidence type="ECO:0000313" key="16">
    <source>
        <dbReference type="RefSeq" id="XP_019806631.2"/>
    </source>
</evidence>
<evidence type="ECO:0000256" key="5">
    <source>
        <dbReference type="ARBA" id="ARBA00022843"/>
    </source>
</evidence>
<organism evidence="15 16">
    <name type="scientific">Tursiops truncatus</name>
    <name type="common">Atlantic bottle-nosed dolphin</name>
    <name type="synonym">Delphinus truncatus</name>
    <dbReference type="NCBI Taxonomy" id="9739"/>
    <lineage>
        <taxon>Eukaryota</taxon>
        <taxon>Metazoa</taxon>
        <taxon>Chordata</taxon>
        <taxon>Craniata</taxon>
        <taxon>Vertebrata</taxon>
        <taxon>Euteleostomi</taxon>
        <taxon>Mammalia</taxon>
        <taxon>Eutheria</taxon>
        <taxon>Laurasiatheria</taxon>
        <taxon>Artiodactyla</taxon>
        <taxon>Whippomorpha</taxon>
        <taxon>Cetacea</taxon>
        <taxon>Odontoceti</taxon>
        <taxon>Delphinidae</taxon>
        <taxon>Tursiops</taxon>
    </lineage>
</organism>
<dbReference type="Proteomes" id="UP000245320">
    <property type="component" value="Chromosome 3"/>
</dbReference>
<evidence type="ECO:0000256" key="12">
    <source>
        <dbReference type="SAM" id="MobiDB-lite"/>
    </source>
</evidence>
<keyword evidence="15" id="KW-1185">Reference proteome</keyword>